<keyword evidence="8 9" id="KW-0807">Transducer</keyword>
<proteinExistence type="evidence at transcript level"/>
<dbReference type="GO" id="GO:0007165">
    <property type="term" value="P:signal transduction"/>
    <property type="evidence" value="ECO:0007669"/>
    <property type="project" value="UniProtKB-KW"/>
</dbReference>
<dbReference type="Pfam" id="PF02949">
    <property type="entry name" value="7tm_6"/>
    <property type="match status" value="1"/>
</dbReference>
<sequence length="400" mass="46005">MMASAKMTSTWNADTVYAFTVHRSILTLFGSWPLQMKNVSAKIRWYLTVVAQITSIIPLSYEMYLSCRDVESIIDAFMCNATTFSSLMKLTILRFHREKMVGMIKGAIEDWSSIEDPKYRKIMKKHAYMGRLICFSLMTFMYMSYFMYITLALALEIINRNETAIGIRTQREFPLLTTCTFENISVPLYCIIFVIQIVQGTITCTGIIINDALFFALTMHLCGQLEILKIEFRMIGKEPNEKGYRSKLRLLVRRHYHLVQLAKHLEDSFNVINLMQLLLCAVLICVEGFQLIVNLKITVDFSTLKHCLVLNAVLIQLFLYSFSGDYLKTQSEGVAYAIYDCYWYNLPPDEVKDLGLVMIRAGIPLILTAGKFFVMTLESFKDILKTSASYMSFLRVMVGE</sequence>
<dbReference type="EMBL" id="MK749050">
    <property type="protein sequence ID" value="QHN69147.1"/>
    <property type="molecule type" value="mRNA"/>
</dbReference>
<dbReference type="PANTHER" id="PTHR21137">
    <property type="entry name" value="ODORANT RECEPTOR"/>
    <property type="match status" value="1"/>
</dbReference>
<dbReference type="GO" id="GO:0005886">
    <property type="term" value="C:plasma membrane"/>
    <property type="evidence" value="ECO:0007669"/>
    <property type="project" value="UniProtKB-SubCell"/>
</dbReference>
<comment type="subcellular location">
    <subcellularLocation>
        <location evidence="9">Cell membrane</location>
        <topology evidence="9">Multi-pass membrane protein</topology>
    </subcellularLocation>
    <subcellularLocation>
        <location evidence="1">Membrane</location>
        <topology evidence="1">Multi-pass membrane protein</topology>
    </subcellularLocation>
</comment>
<comment type="caution">
    <text evidence="9">Lacks conserved residue(s) required for the propagation of feature annotation.</text>
</comment>
<feature type="transmembrane region" description="Helical" evidence="9">
    <location>
        <begin position="307"/>
        <end position="323"/>
    </location>
</feature>
<evidence type="ECO:0000256" key="4">
    <source>
        <dbReference type="ARBA" id="ARBA00022725"/>
    </source>
</evidence>
<keyword evidence="7 9" id="KW-0675">Receptor</keyword>
<keyword evidence="2 9" id="KW-0716">Sensory transduction</keyword>
<organism evidence="10">
    <name type="scientific">Sirex nitobei</name>
    <dbReference type="NCBI Taxonomy" id="1602346"/>
    <lineage>
        <taxon>Eukaryota</taxon>
        <taxon>Metazoa</taxon>
        <taxon>Ecdysozoa</taxon>
        <taxon>Arthropoda</taxon>
        <taxon>Hexapoda</taxon>
        <taxon>Insecta</taxon>
        <taxon>Pterygota</taxon>
        <taxon>Neoptera</taxon>
        <taxon>Endopterygota</taxon>
        <taxon>Hymenoptera</taxon>
        <taxon>Siricoidea</taxon>
        <taxon>Siricidae</taxon>
        <taxon>Sirex</taxon>
    </lineage>
</organism>
<accession>A0A857N595</accession>
<feature type="transmembrane region" description="Helical" evidence="9">
    <location>
        <begin position="43"/>
        <end position="61"/>
    </location>
</feature>
<keyword evidence="6 9" id="KW-0472">Membrane</keyword>
<keyword evidence="4 9" id="KW-0552">Olfaction</keyword>
<dbReference type="InterPro" id="IPR004117">
    <property type="entry name" value="7tm6_olfct_rcpt"/>
</dbReference>
<evidence type="ECO:0000256" key="7">
    <source>
        <dbReference type="ARBA" id="ARBA00023170"/>
    </source>
</evidence>
<feature type="transmembrane region" description="Helical" evidence="9">
    <location>
        <begin position="354"/>
        <end position="374"/>
    </location>
</feature>
<comment type="similarity">
    <text evidence="9">Belongs to the insect chemoreceptor superfamily. Heteromeric odorant receptor channel (TC 1.A.69) family.</text>
</comment>
<dbReference type="AlphaFoldDB" id="A0A857N595"/>
<reference evidence="10" key="1">
    <citation type="submission" date="2019-04" db="EMBL/GenBank/DDBJ databases">
        <authorList>
            <person name="Guo B."/>
            <person name="Lu P."/>
        </authorList>
    </citation>
    <scope>NUCLEOTIDE SEQUENCE</scope>
</reference>
<evidence type="ECO:0000256" key="5">
    <source>
        <dbReference type="ARBA" id="ARBA00022989"/>
    </source>
</evidence>
<evidence type="ECO:0000256" key="3">
    <source>
        <dbReference type="ARBA" id="ARBA00022692"/>
    </source>
</evidence>
<feature type="transmembrane region" description="Helical" evidence="9">
    <location>
        <begin position="274"/>
        <end position="295"/>
    </location>
</feature>
<keyword evidence="3 9" id="KW-0812">Transmembrane</keyword>
<evidence type="ECO:0000256" key="9">
    <source>
        <dbReference type="RuleBase" id="RU351113"/>
    </source>
</evidence>
<protein>
    <recommendedName>
        <fullName evidence="9">Odorant receptor</fullName>
    </recommendedName>
</protein>
<dbReference type="PANTHER" id="PTHR21137:SF26">
    <property type="entry name" value="ODORANT RECEPTOR 10A-RELATED"/>
    <property type="match status" value="1"/>
</dbReference>
<evidence type="ECO:0000256" key="8">
    <source>
        <dbReference type="ARBA" id="ARBA00023224"/>
    </source>
</evidence>
<evidence type="ECO:0000313" key="10">
    <source>
        <dbReference type="EMBL" id="QHN69147.1"/>
    </source>
</evidence>
<evidence type="ECO:0000256" key="1">
    <source>
        <dbReference type="ARBA" id="ARBA00004141"/>
    </source>
</evidence>
<dbReference type="GO" id="GO:0004984">
    <property type="term" value="F:olfactory receptor activity"/>
    <property type="evidence" value="ECO:0007669"/>
    <property type="project" value="InterPro"/>
</dbReference>
<evidence type="ECO:0000256" key="6">
    <source>
        <dbReference type="ARBA" id="ARBA00023136"/>
    </source>
</evidence>
<name>A0A857N595_9HYME</name>
<evidence type="ECO:0000256" key="2">
    <source>
        <dbReference type="ARBA" id="ARBA00022606"/>
    </source>
</evidence>
<feature type="transmembrane region" description="Helical" evidence="9">
    <location>
        <begin position="128"/>
        <end position="151"/>
    </location>
</feature>
<keyword evidence="5 9" id="KW-1133">Transmembrane helix</keyword>
<dbReference type="GO" id="GO:0005549">
    <property type="term" value="F:odorant binding"/>
    <property type="evidence" value="ECO:0007669"/>
    <property type="project" value="InterPro"/>
</dbReference>